<feature type="transmembrane region" description="Helical" evidence="2">
    <location>
        <begin position="152"/>
        <end position="173"/>
    </location>
</feature>
<feature type="compositionally biased region" description="Acidic residues" evidence="1">
    <location>
        <begin position="51"/>
        <end position="61"/>
    </location>
</feature>
<feature type="transmembrane region" description="Helical" evidence="2">
    <location>
        <begin position="349"/>
        <end position="372"/>
    </location>
</feature>
<feature type="compositionally biased region" description="Low complexity" evidence="1">
    <location>
        <begin position="7"/>
        <end position="21"/>
    </location>
</feature>
<dbReference type="Proteomes" id="UP000054845">
    <property type="component" value="Unassembled WGS sequence"/>
</dbReference>
<protein>
    <submittedName>
        <fullName evidence="3">Uncharacterized protein</fullName>
    </submittedName>
</protein>
<dbReference type="EMBL" id="CCYA01000192">
    <property type="protein sequence ID" value="CEH12836.1"/>
    <property type="molecule type" value="Genomic_DNA"/>
</dbReference>
<reference evidence="3 4" key="1">
    <citation type="submission" date="2014-09" db="EMBL/GenBank/DDBJ databases">
        <authorList>
            <person name="Magalhaes I.L.F."/>
            <person name="Oliveira U."/>
            <person name="Santos F.R."/>
            <person name="Vidigal T.H.D.A."/>
            <person name="Brescovit A.D."/>
            <person name="Santos A.J."/>
        </authorList>
    </citation>
    <scope>NUCLEOTIDE SEQUENCE [LARGE SCALE GENOMIC DNA]</scope>
</reference>
<feature type="transmembrane region" description="Helical" evidence="2">
    <location>
        <begin position="378"/>
        <end position="398"/>
    </location>
</feature>
<dbReference type="STRING" id="401625.A0A0P1BA05"/>
<dbReference type="PANTHER" id="PTHR42024:SF1">
    <property type="entry name" value="AMINO ACID PERMEASE_ SLC12A DOMAIN-CONTAINING PROTEIN"/>
    <property type="match status" value="1"/>
</dbReference>
<evidence type="ECO:0000313" key="3">
    <source>
        <dbReference type="EMBL" id="CEH12836.1"/>
    </source>
</evidence>
<sequence>MPRSQRSPSAATSFTQASAAPRLSGVTNDSGHNEEHVTFSEGEVTPRVDFDPDAEDYDDAEDYRKSNVALRRGSQGGKTISAKPSMTPTLVGAEAVRQSRFTSNKSSAEDAAAAAAAAVKHHEEAMAISDHKLAAHQPPPFEYDFWGRRWSLFWNLVAVVAINSIAPAIAFYVSGHVTNQVPAKQYSWVTLSLGTLELFHYPFRAWQICKKDFERSAYPSSFARVLLHFDFFQWALLCGMVVGAVLLSLAAGTNGDQGNFTLLLLAIPLIAGVIGVALLLSVLLYAFSIKTPSWAHVSCVTPRQRIRPAIYYVMEDLVAVDGAGAWKFRYNADRRYCTSPIFQTLCRDVSLIFSVWGILFPVWAGLLAHFVTNKDVCWGASIALGIGWSGLFAAFAGLHTSRMLTRERHWFALNSPSVSAVEPPAEKAAEGQ</sequence>
<accession>A0A0P1BA05</accession>
<evidence type="ECO:0000313" key="4">
    <source>
        <dbReference type="Proteomes" id="UP000054845"/>
    </source>
</evidence>
<keyword evidence="2" id="KW-0812">Transmembrane</keyword>
<name>A0A0P1BA05_9BASI</name>
<feature type="transmembrane region" description="Helical" evidence="2">
    <location>
        <begin position="231"/>
        <end position="250"/>
    </location>
</feature>
<dbReference type="PANTHER" id="PTHR42024">
    <property type="entry name" value="AMINO ACID PERMEASE_ SLC12A DOMAIN-CONTAINING PROTEIN"/>
    <property type="match status" value="1"/>
</dbReference>
<proteinExistence type="predicted"/>
<keyword evidence="2" id="KW-0472">Membrane</keyword>
<dbReference type="OrthoDB" id="4838853at2759"/>
<dbReference type="AlphaFoldDB" id="A0A0P1BA05"/>
<evidence type="ECO:0000256" key="2">
    <source>
        <dbReference type="SAM" id="Phobius"/>
    </source>
</evidence>
<keyword evidence="2" id="KW-1133">Transmembrane helix</keyword>
<organism evidence="3 4">
    <name type="scientific">Ceraceosorus bombacis</name>
    <dbReference type="NCBI Taxonomy" id="401625"/>
    <lineage>
        <taxon>Eukaryota</taxon>
        <taxon>Fungi</taxon>
        <taxon>Dikarya</taxon>
        <taxon>Basidiomycota</taxon>
        <taxon>Ustilaginomycotina</taxon>
        <taxon>Exobasidiomycetes</taxon>
        <taxon>Ceraceosorales</taxon>
        <taxon>Ceraceosoraceae</taxon>
        <taxon>Ceraceosorus</taxon>
    </lineage>
</organism>
<evidence type="ECO:0000256" key="1">
    <source>
        <dbReference type="SAM" id="MobiDB-lite"/>
    </source>
</evidence>
<feature type="transmembrane region" description="Helical" evidence="2">
    <location>
        <begin position="262"/>
        <end position="289"/>
    </location>
</feature>
<keyword evidence="4" id="KW-1185">Reference proteome</keyword>
<feature type="region of interest" description="Disordered" evidence="1">
    <location>
        <begin position="1"/>
        <end position="86"/>
    </location>
</feature>
<feature type="compositionally biased region" description="Basic and acidic residues" evidence="1">
    <location>
        <begin position="31"/>
        <end position="50"/>
    </location>
</feature>